<dbReference type="Proteomes" id="UP000694402">
    <property type="component" value="Unassembled WGS sequence"/>
</dbReference>
<feature type="domain" description="DUF676" evidence="3">
    <location>
        <begin position="1060"/>
        <end position="1252"/>
    </location>
</feature>
<evidence type="ECO:0000256" key="2">
    <source>
        <dbReference type="SAM" id="MobiDB-lite"/>
    </source>
</evidence>
<dbReference type="Pfam" id="PF05057">
    <property type="entry name" value="DUF676"/>
    <property type="match status" value="1"/>
</dbReference>
<dbReference type="PANTHER" id="PTHR12482">
    <property type="entry name" value="LIPASE ROG1-RELATED-RELATED"/>
    <property type="match status" value="1"/>
</dbReference>
<comment type="similarity">
    <text evidence="1">Belongs to the FAM135 family.</text>
</comment>
<proteinExistence type="inferred from homology"/>
<dbReference type="InterPro" id="IPR022122">
    <property type="entry name" value="DUF3657"/>
</dbReference>
<evidence type="ECO:0000313" key="4">
    <source>
        <dbReference type="Ensembl" id="ENSOTSP00005155701.1"/>
    </source>
</evidence>
<sequence length="1328" mass="144994">MSEVQATVEFSVELHKFYNVDLFQRGFYQIRASMKVPSRVPHKVEASLLHPPGSDLAFPAAVVDDVICSKTFQILYKNEEVVVNDVLVFKIMMLLDEKKVEESLNDMDFQLSLELYFTDGDFSPEELSSLQNISSRSLRLHFSLNRGIHQHINIMFDYFHLSVVSMAVHASLVALHQPLISFPRLVKSTWLNRTAPQQSKDSVIPALENVVFGTSYVKQLSADGRTFLVSDQCLQHAFSLHHSLCASLLLAYQGLFGYFTSVSKDLPSSHRMELGRPTLHHGNTRNKELDVENRLTELCDQVKRAESPDELAELVNMNLAQLCSLLMALWGQFLEVVSLQENVAALLAVEHHTLRVRRFAEAFFCLEHPRQTALAYQELHAHSHQQMTTAIKSSSYFLSLPPLPVACADLDGDVSSLPIIFEDRYLDSITEGQRRKSVKLKKNAKAERENAKKLIRQGSKDSVVLVAYKNLGKAANSANPSHLDTQNKPAQAGPGAVAGLATTDNNQVINKNAAVDHCSQQLPDHYTPGSTATGLRHIEVQPSDKDPYQGDTVTVLLPCRTDGDGTSKRDIPEITQTDLCMSDSKHLAMRDWSSEVSDRPRGREVMTEVSQRPGLVLLQQVKGDCIRLPPDGGAAVPSASSRLSDSGIESEPSSFAIQLATQGGAVGLAGAPETELGPQQAERPLLSPAPRPVQPTSVHKGSMGTGEGLNPESTVSAVSGVQSSLTSINSLPSDDEGEGGTSVSRGSSSPGGMRKSSILVQEQQSLVFSGQPPPSVPTRCSVPSQTHPDAGLGLNATASGGSASQYLPPRTFSSNSESTLNTDPRLLTGSSEGAVGRPGAPRSEPQTASYPSSNSTASSSDLVKKGLVENYFGSRSSTDVSEISPVETSAITLGILSGAGPGPPVEEDEEEDNEMIENGFYEEGDGLAFVNGVVDEEEEDEGDGGAVARSLMFEQLGLDHVQEPRGLPPGYGAPVRSPLAPSSVGSSQGRLLVPTPSTSITSNSLHWYDSAPTPQMKAFVAAKEELKQLRLPGFLYSEVGDLASSVPYFSLEEDDNCDEGIHLIVCVHGLDGNSADLRLVKTYLELGLPGARIDFLMSERNQNDTFADFEQMTDRLLDEIVQYIQIYNLTVSKISFVGHSLGNLIVRSVLTRPRFKCYLSRLHTFLSLSGPHLGTLYNSSALVNTGLWFMQKWKKSGSLLQLTCRDHSDPRQTFLYKLSKKSGLHHFRNVVLVGSLQDRYVPYHSARIEMCKTALKDKQTGSVYVEMIENLLLPVLQNRDCNLVRYDVIHALPNTANSLIGRAAHIAVLDSEIFLEKFFLVAGLKFFQ</sequence>
<keyword evidence="5" id="KW-1185">Reference proteome</keyword>
<reference evidence="4" key="2">
    <citation type="submission" date="2025-08" db="UniProtKB">
        <authorList>
            <consortium name="Ensembl"/>
        </authorList>
    </citation>
    <scope>IDENTIFICATION</scope>
</reference>
<protein>
    <recommendedName>
        <fullName evidence="3">DUF676 domain-containing protein</fullName>
    </recommendedName>
</protein>
<feature type="compositionally biased region" description="Polar residues" evidence="2">
    <location>
        <begin position="796"/>
        <end position="822"/>
    </location>
</feature>
<dbReference type="InterPro" id="IPR029058">
    <property type="entry name" value="AB_hydrolase_fold"/>
</dbReference>
<dbReference type="FunFam" id="3.40.50.1820:FF:000004">
    <property type="entry name" value="Protein FAM135A isoform a"/>
    <property type="match status" value="1"/>
</dbReference>
<dbReference type="Gene3D" id="3.40.50.1820">
    <property type="entry name" value="alpha/beta hydrolase"/>
    <property type="match status" value="1"/>
</dbReference>
<dbReference type="Ensembl" id="ENSOTST00005186229.1">
    <property type="protein sequence ID" value="ENSOTSP00005155701.1"/>
    <property type="gene ID" value="ENSOTSG00005052370.1"/>
</dbReference>
<feature type="compositionally biased region" description="Polar residues" evidence="2">
    <location>
        <begin position="741"/>
        <end position="750"/>
    </location>
</feature>
<name>A0AAZ3SRF7_ONCTS</name>
<dbReference type="SUPFAM" id="SSF53474">
    <property type="entry name" value="alpha/beta-Hydrolases"/>
    <property type="match status" value="1"/>
</dbReference>
<feature type="region of interest" description="Disordered" evidence="2">
    <location>
        <begin position="768"/>
        <end position="861"/>
    </location>
</feature>
<feature type="compositionally biased region" description="Polar residues" evidence="2">
    <location>
        <begin position="711"/>
        <end position="732"/>
    </location>
</feature>
<dbReference type="InterPro" id="IPR007751">
    <property type="entry name" value="DUF676_lipase-like"/>
</dbReference>
<evidence type="ECO:0000313" key="5">
    <source>
        <dbReference type="Proteomes" id="UP000694402"/>
    </source>
</evidence>
<gene>
    <name evidence="4" type="primary">FAM135A</name>
</gene>
<dbReference type="GeneTree" id="ENSGT00940000157565"/>
<dbReference type="InterPro" id="IPR044294">
    <property type="entry name" value="Lipase-like"/>
</dbReference>
<evidence type="ECO:0000259" key="3">
    <source>
        <dbReference type="Pfam" id="PF05057"/>
    </source>
</evidence>
<feature type="region of interest" description="Disordered" evidence="2">
    <location>
        <begin position="668"/>
        <end position="756"/>
    </location>
</feature>
<reference evidence="5" key="1">
    <citation type="journal article" date="2018" name="PLoS ONE">
        <title>Chinook salmon (Oncorhynchus tshawytscha) genome and transcriptome.</title>
        <authorList>
            <person name="Christensen K.A."/>
            <person name="Leong J.S."/>
            <person name="Sakhrani D."/>
            <person name="Biagi C.A."/>
            <person name="Minkley D.R."/>
            <person name="Withler R.E."/>
            <person name="Rondeau E.B."/>
            <person name="Koop B.F."/>
            <person name="Devlin R.H."/>
        </authorList>
    </citation>
    <scope>NUCLEOTIDE SEQUENCE [LARGE SCALE GENOMIC DNA]</scope>
</reference>
<accession>A0AAZ3SRF7</accession>
<dbReference type="Pfam" id="PF12394">
    <property type="entry name" value="DUF3657"/>
    <property type="match status" value="1"/>
</dbReference>
<organism evidence="4 5">
    <name type="scientific">Oncorhynchus tshawytscha</name>
    <name type="common">Chinook salmon</name>
    <name type="synonym">Salmo tshawytscha</name>
    <dbReference type="NCBI Taxonomy" id="74940"/>
    <lineage>
        <taxon>Eukaryota</taxon>
        <taxon>Metazoa</taxon>
        <taxon>Chordata</taxon>
        <taxon>Craniata</taxon>
        <taxon>Vertebrata</taxon>
        <taxon>Euteleostomi</taxon>
        <taxon>Actinopterygii</taxon>
        <taxon>Neopterygii</taxon>
        <taxon>Teleostei</taxon>
        <taxon>Protacanthopterygii</taxon>
        <taxon>Salmoniformes</taxon>
        <taxon>Salmonidae</taxon>
        <taxon>Salmoninae</taxon>
        <taxon>Oncorhynchus</taxon>
    </lineage>
</organism>
<dbReference type="PANTHER" id="PTHR12482:SF40">
    <property type="entry name" value="PROTEIN FAM135A"/>
    <property type="match status" value="1"/>
</dbReference>
<feature type="compositionally biased region" description="Low complexity" evidence="2">
    <location>
        <begin position="849"/>
        <end position="860"/>
    </location>
</feature>
<reference evidence="4" key="3">
    <citation type="submission" date="2025-09" db="UniProtKB">
        <authorList>
            <consortium name="Ensembl"/>
        </authorList>
    </citation>
    <scope>IDENTIFICATION</scope>
</reference>
<evidence type="ECO:0000256" key="1">
    <source>
        <dbReference type="ARBA" id="ARBA00007949"/>
    </source>
</evidence>